<organism evidence="2 3">
    <name type="scientific">Algoriphagus yeomjeoni</name>
    <dbReference type="NCBI Taxonomy" id="291403"/>
    <lineage>
        <taxon>Bacteria</taxon>
        <taxon>Pseudomonadati</taxon>
        <taxon>Bacteroidota</taxon>
        <taxon>Cytophagia</taxon>
        <taxon>Cytophagales</taxon>
        <taxon>Cyclobacteriaceae</taxon>
        <taxon>Algoriphagus</taxon>
    </lineage>
</organism>
<dbReference type="AlphaFoldDB" id="A0A327PRX3"/>
<name>A0A327PRX3_9BACT</name>
<protein>
    <submittedName>
        <fullName evidence="2">Uncharacterized protein</fullName>
    </submittedName>
</protein>
<reference evidence="2 3" key="1">
    <citation type="submission" date="2018-06" db="EMBL/GenBank/DDBJ databases">
        <title>Genomic Encyclopedia of Archaeal and Bacterial Type Strains, Phase II (KMG-II): from individual species to whole genera.</title>
        <authorList>
            <person name="Goeker M."/>
        </authorList>
    </citation>
    <scope>NUCLEOTIDE SEQUENCE [LARGE SCALE GENOMIC DNA]</scope>
    <source>
        <strain evidence="2 3">DSM 23446</strain>
    </source>
</reference>
<gene>
    <name evidence="2" type="ORF">LV83_00941</name>
</gene>
<evidence type="ECO:0000313" key="2">
    <source>
        <dbReference type="EMBL" id="RAI94034.1"/>
    </source>
</evidence>
<keyword evidence="3" id="KW-1185">Reference proteome</keyword>
<feature type="transmembrane region" description="Helical" evidence="1">
    <location>
        <begin position="6"/>
        <end position="24"/>
    </location>
</feature>
<dbReference type="RefSeq" id="WP_111610367.1">
    <property type="nucleotide sequence ID" value="NZ_QLLK01000002.1"/>
</dbReference>
<dbReference type="OrthoDB" id="982333at2"/>
<feature type="transmembrane region" description="Helical" evidence="1">
    <location>
        <begin position="36"/>
        <end position="57"/>
    </location>
</feature>
<evidence type="ECO:0000256" key="1">
    <source>
        <dbReference type="SAM" id="Phobius"/>
    </source>
</evidence>
<comment type="caution">
    <text evidence="2">The sequence shown here is derived from an EMBL/GenBank/DDBJ whole genome shotgun (WGS) entry which is preliminary data.</text>
</comment>
<keyword evidence="1" id="KW-0812">Transmembrane</keyword>
<keyword evidence="1" id="KW-0472">Membrane</keyword>
<evidence type="ECO:0000313" key="3">
    <source>
        <dbReference type="Proteomes" id="UP000249610"/>
    </source>
</evidence>
<keyword evidence="1" id="KW-1133">Transmembrane helix</keyword>
<sequence length="141" mass="16109">MEFIEKILYTAVGVFVAYFIIRQWSGKSGKKFDTTFFKYFAILLILAFGSELLVSWISSEPKIVTQTIEQLKVNPKIKREIGSFIGYGYNKNEIIGIKEFPTSIDFTLFGSEAEIHLSVLVDSSANIFEVKEYKVDTLIKE</sequence>
<dbReference type="EMBL" id="QLLK01000002">
    <property type="protein sequence ID" value="RAI94034.1"/>
    <property type="molecule type" value="Genomic_DNA"/>
</dbReference>
<dbReference type="Proteomes" id="UP000249610">
    <property type="component" value="Unassembled WGS sequence"/>
</dbReference>
<accession>A0A327PRX3</accession>
<proteinExistence type="predicted"/>